<dbReference type="GeneID" id="68350373"/>
<dbReference type="Proteomes" id="UP000824596">
    <property type="component" value="Unassembled WGS sequence"/>
</dbReference>
<keyword evidence="3" id="KW-1185">Reference proteome</keyword>
<accession>A0A9P8N8Q9</accession>
<evidence type="ECO:0000313" key="3">
    <source>
        <dbReference type="Proteomes" id="UP000824596"/>
    </source>
</evidence>
<sequence>MSRFDWTPLLAAVGILRYHKLDVCVGGEAAFAYYNALFLDYDAGDGPVFEIIVPDDSYAAAPGLLCSTGLFTPIDAPDSTDFDGGWRSSNNFPHLATTGWNTSPSPVAIVPDVRVAIYLDRRICSLVNLADCISDFGHSPDLEGLDRDEIRFLPWPRLPALVRSLPWRMGHAVCDDEANRTAGGDDDDEGENGVSELDRKKAKESLCDAIADLVDGMDISTGWAWTYLGVQNRELCELVRKIIAGKKQRIWDAELDHDVTRGIRDRLQLDTIRSIPGRN</sequence>
<dbReference type="AlphaFoldDB" id="A0A9P8N8Q9"/>
<organism evidence="2 3">
    <name type="scientific">Hirsutella rhossiliensis</name>
    <dbReference type="NCBI Taxonomy" id="111463"/>
    <lineage>
        <taxon>Eukaryota</taxon>
        <taxon>Fungi</taxon>
        <taxon>Dikarya</taxon>
        <taxon>Ascomycota</taxon>
        <taxon>Pezizomycotina</taxon>
        <taxon>Sordariomycetes</taxon>
        <taxon>Hypocreomycetidae</taxon>
        <taxon>Hypocreales</taxon>
        <taxon>Ophiocordycipitaceae</taxon>
        <taxon>Hirsutella</taxon>
    </lineage>
</organism>
<evidence type="ECO:0000313" key="2">
    <source>
        <dbReference type="EMBL" id="KAH0968602.1"/>
    </source>
</evidence>
<reference evidence="2" key="1">
    <citation type="submission" date="2021-09" db="EMBL/GenBank/DDBJ databases">
        <title>A high-quality genome of the endoparasitic fungus Hirsutella rhossiliensis with a comparison of Hirsutella genomes reveals transposable elements contributing to genome size variation.</title>
        <authorList>
            <person name="Lin R."/>
            <person name="Jiao Y."/>
            <person name="Sun X."/>
            <person name="Ling J."/>
            <person name="Xie B."/>
            <person name="Cheng X."/>
        </authorList>
    </citation>
    <scope>NUCLEOTIDE SEQUENCE</scope>
    <source>
        <strain evidence="2">HR02</strain>
    </source>
</reference>
<evidence type="ECO:0000256" key="1">
    <source>
        <dbReference type="SAM" id="MobiDB-lite"/>
    </source>
</evidence>
<gene>
    <name evidence="2" type="ORF">HRG_01244</name>
</gene>
<dbReference type="RefSeq" id="XP_044726115.1">
    <property type="nucleotide sequence ID" value="XM_044859715.1"/>
</dbReference>
<protein>
    <submittedName>
        <fullName evidence="2">Uncharacterized protein</fullName>
    </submittedName>
</protein>
<comment type="caution">
    <text evidence="2">The sequence shown here is derived from an EMBL/GenBank/DDBJ whole genome shotgun (WGS) entry which is preliminary data.</text>
</comment>
<dbReference type="EMBL" id="JAIZPD010000001">
    <property type="protein sequence ID" value="KAH0968602.1"/>
    <property type="molecule type" value="Genomic_DNA"/>
</dbReference>
<dbReference type="OrthoDB" id="4927438at2759"/>
<feature type="region of interest" description="Disordered" evidence="1">
    <location>
        <begin position="178"/>
        <end position="197"/>
    </location>
</feature>
<proteinExistence type="predicted"/>
<name>A0A9P8N8Q9_9HYPO</name>